<evidence type="ECO:0000313" key="1">
    <source>
        <dbReference type="EMBL" id="TNY19063.1"/>
    </source>
</evidence>
<dbReference type="EMBL" id="SOZI01000110">
    <property type="protein sequence ID" value="TNY19063.1"/>
    <property type="molecule type" value="Genomic_DNA"/>
</dbReference>
<keyword evidence="2" id="KW-1185">Reference proteome</keyword>
<protein>
    <submittedName>
        <fullName evidence="1">Uncharacterized protein</fullName>
    </submittedName>
</protein>
<organism evidence="1 2">
    <name type="scientific">Rhodotorula diobovata</name>
    <dbReference type="NCBI Taxonomy" id="5288"/>
    <lineage>
        <taxon>Eukaryota</taxon>
        <taxon>Fungi</taxon>
        <taxon>Dikarya</taxon>
        <taxon>Basidiomycota</taxon>
        <taxon>Pucciniomycotina</taxon>
        <taxon>Microbotryomycetes</taxon>
        <taxon>Sporidiobolales</taxon>
        <taxon>Sporidiobolaceae</taxon>
        <taxon>Rhodotorula</taxon>
    </lineage>
</organism>
<accession>A0A5C5FQI4</accession>
<comment type="caution">
    <text evidence="1">The sequence shown here is derived from an EMBL/GenBank/DDBJ whole genome shotgun (WGS) entry which is preliminary data.</text>
</comment>
<gene>
    <name evidence="1" type="ORF">DMC30DRAFT_23937</name>
</gene>
<dbReference type="STRING" id="5288.A0A5C5FQI4"/>
<evidence type="ECO:0000313" key="2">
    <source>
        <dbReference type="Proteomes" id="UP000311382"/>
    </source>
</evidence>
<name>A0A5C5FQI4_9BASI</name>
<dbReference type="AlphaFoldDB" id="A0A5C5FQI4"/>
<sequence>MPSNCDRGHDPPPVNRLLTCERSHTDRPHIQHLLASTKLLAQEPTLFVPPSSTASVTNALKSGSAASANKALKTPKKHVKAAPTPESLATVMLHDLLFAKRGLTLPKEHKMAKKLEKYRPA</sequence>
<dbReference type="Proteomes" id="UP000311382">
    <property type="component" value="Unassembled WGS sequence"/>
</dbReference>
<proteinExistence type="predicted"/>
<reference evidence="1 2" key="1">
    <citation type="submission" date="2019-03" db="EMBL/GenBank/DDBJ databases">
        <title>Rhodosporidium diobovatum UCD-FST 08-225 genome sequencing, assembly, and annotation.</title>
        <authorList>
            <person name="Fakankun I.U."/>
            <person name="Fristensky B."/>
            <person name="Levin D.B."/>
        </authorList>
    </citation>
    <scope>NUCLEOTIDE SEQUENCE [LARGE SCALE GENOMIC DNA]</scope>
    <source>
        <strain evidence="1 2">UCD-FST 08-225</strain>
    </source>
</reference>